<accession>A0AAW1R2J5</accession>
<reference evidence="4 5" key="1">
    <citation type="journal article" date="2024" name="Nat. Commun.">
        <title>Phylogenomics reveals the evolutionary origins of lichenization in chlorophyte algae.</title>
        <authorList>
            <person name="Puginier C."/>
            <person name="Libourel C."/>
            <person name="Otte J."/>
            <person name="Skaloud P."/>
            <person name="Haon M."/>
            <person name="Grisel S."/>
            <person name="Petersen M."/>
            <person name="Berrin J.G."/>
            <person name="Delaux P.M."/>
            <person name="Dal Grande F."/>
            <person name="Keller J."/>
        </authorList>
    </citation>
    <scope>NUCLEOTIDE SEQUENCE [LARGE SCALE GENOMIC DNA]</scope>
    <source>
        <strain evidence="4 5">SAG 2145</strain>
    </source>
</reference>
<evidence type="ECO:0000259" key="3">
    <source>
        <dbReference type="Pfam" id="PF21860"/>
    </source>
</evidence>
<dbReference type="AlphaFoldDB" id="A0AAW1R2J5"/>
<sequence>MTARAPQLGNPELPTTKYSITVGVPGGNIPKLWFRRFVDFLKEKAVAGGAAIEIGGRAERLHVQAVMLARGLGTKTFCDDAVKQLKRFIPIHTGAQGTVQIKAFEEGQTWLGMIGYIQKDQGLATYEMETHNVSDAELAEGRKVFARMKTDYEQGMIVSNKNNIVKTLYREWATHLAPLRPPVDRLLLWIIQSGKYAPAAAWVITGQGTGLSYLQFDALWHIVLAPTECTLEDVHRLFFYQRGSMASGINQRAMDSEWNITYDEAIQRAQQRRDTISQAAATADTVRRDMTTELDAVLGDTHHYGTGAAPETSPAADPRAPGQLAFHGLPTEGFMSVAQEEFVLPLLHEPFALHGVEYPRSFVWAYRHCTQLERGLVMPVDAVLPMEVQLSLSADDRQFLGEVFSDSTYCQVFNLPSSDDEAWGELDSDDAEGKAVDPGDDATAEMEE</sequence>
<evidence type="ECO:0000259" key="2">
    <source>
        <dbReference type="Pfam" id="PF21859"/>
    </source>
</evidence>
<feature type="domain" description="Replitron HUH endonuclease" evidence="2">
    <location>
        <begin position="27"/>
        <end position="144"/>
    </location>
</feature>
<comment type="caution">
    <text evidence="4">The sequence shown here is derived from an EMBL/GenBank/DDBJ whole genome shotgun (WGS) entry which is preliminary data.</text>
</comment>
<feature type="compositionally biased region" description="Acidic residues" evidence="1">
    <location>
        <begin position="420"/>
        <end position="430"/>
    </location>
</feature>
<dbReference type="EMBL" id="JALJOS010000018">
    <property type="protein sequence ID" value="KAK9827432.1"/>
    <property type="molecule type" value="Genomic_DNA"/>
</dbReference>
<dbReference type="Pfam" id="PF21859">
    <property type="entry name" value="Replitron_HUH"/>
    <property type="match status" value="1"/>
</dbReference>
<feature type="domain" description="Replitron C-terminal" evidence="3">
    <location>
        <begin position="164"/>
        <end position="239"/>
    </location>
</feature>
<proteinExistence type="predicted"/>
<name>A0AAW1R2J5_9CHLO</name>
<feature type="region of interest" description="Disordered" evidence="1">
    <location>
        <begin position="420"/>
        <end position="448"/>
    </location>
</feature>
<organism evidence="4 5">
    <name type="scientific">Apatococcus lobatus</name>
    <dbReference type="NCBI Taxonomy" id="904363"/>
    <lineage>
        <taxon>Eukaryota</taxon>
        <taxon>Viridiplantae</taxon>
        <taxon>Chlorophyta</taxon>
        <taxon>core chlorophytes</taxon>
        <taxon>Trebouxiophyceae</taxon>
        <taxon>Chlorellales</taxon>
        <taxon>Chlorellaceae</taxon>
        <taxon>Apatococcus</taxon>
    </lineage>
</organism>
<protein>
    <submittedName>
        <fullName evidence="4">Uncharacterized protein</fullName>
    </submittedName>
</protein>
<dbReference type="InterPro" id="IPR054424">
    <property type="entry name" value="Replitron_HUH"/>
</dbReference>
<dbReference type="InterPro" id="IPR054423">
    <property type="entry name" value="Replitron_C"/>
</dbReference>
<gene>
    <name evidence="4" type="ORF">WJX74_001620</name>
</gene>
<evidence type="ECO:0000313" key="5">
    <source>
        <dbReference type="Proteomes" id="UP001438707"/>
    </source>
</evidence>
<feature type="compositionally biased region" description="Acidic residues" evidence="1">
    <location>
        <begin position="438"/>
        <end position="448"/>
    </location>
</feature>
<keyword evidence="5" id="KW-1185">Reference proteome</keyword>
<evidence type="ECO:0000313" key="4">
    <source>
        <dbReference type="EMBL" id="KAK9827432.1"/>
    </source>
</evidence>
<evidence type="ECO:0000256" key="1">
    <source>
        <dbReference type="SAM" id="MobiDB-lite"/>
    </source>
</evidence>
<dbReference type="Proteomes" id="UP001438707">
    <property type="component" value="Unassembled WGS sequence"/>
</dbReference>
<dbReference type="Pfam" id="PF21860">
    <property type="entry name" value="Replitron_C"/>
    <property type="match status" value="1"/>
</dbReference>